<feature type="domain" description="Bacterial Ig" evidence="2">
    <location>
        <begin position="640"/>
        <end position="721"/>
    </location>
</feature>
<dbReference type="InterPro" id="IPR046746">
    <property type="entry name" value="Big_15"/>
</dbReference>
<feature type="domain" description="Bacterial Ig" evidence="2">
    <location>
        <begin position="556"/>
        <end position="636"/>
    </location>
</feature>
<dbReference type="Proteomes" id="UP000019253">
    <property type="component" value="Unassembled WGS sequence"/>
</dbReference>
<dbReference type="InterPro" id="IPR013783">
    <property type="entry name" value="Ig-like_fold"/>
</dbReference>
<dbReference type="Pfam" id="PF17936">
    <property type="entry name" value="Big_6"/>
    <property type="match status" value="2"/>
</dbReference>
<evidence type="ECO:0000259" key="1">
    <source>
        <dbReference type="Pfam" id="PF17936"/>
    </source>
</evidence>
<organism evidence="3 4">
    <name type="scientific">Listeria grandensis FSL F6-0971</name>
    <dbReference type="NCBI Taxonomy" id="1265819"/>
    <lineage>
        <taxon>Bacteria</taxon>
        <taxon>Bacillati</taxon>
        <taxon>Bacillota</taxon>
        <taxon>Bacilli</taxon>
        <taxon>Bacillales</taxon>
        <taxon>Listeriaceae</taxon>
        <taxon>Listeria</taxon>
    </lineage>
</organism>
<sequence length="897" mass="94299">MQTDSNLTLINIDINNTSSSLITSIDSEQSLGTVTIQDVTAEGPLFDGVGEVTFAEFFISNTGIGRVNTINIQEDAFMEIHNIDHAGTTETALQVNQLTVSENAEIYISSQGVGIYQEQDNQSLINNGSITIKSGDIAIYGSDSTITLNSGSDMTITGGNRTNGAIGSYTTGGPNITAKSGSSFEISSNSTLSTVGTSGKLNLEEGSNFSITNYNAAGTPLGVSSDSTVVSIASSEGLQMWEQGASDFSVAPITTYSGPLTTSFTLIGNSDTQQTNLISNNASFQQDFKSNEIGKIIGGNFAQFSPIAKTLMDDLTTITTNVTGTAEPESTVTIRNGSTTIGTGLADSTDGRYDITIVPQLKDSIISATASSGNVVSNTATVIVQVATIADTTIHSLMTNSNSVTGTAEPESTVTILSGSAIIGTGSADDQGNYMITIPTQLAGITVTAQAEHNGILSNIASTVVMKAPTVGTISPVPYRTNDMYITGVYTGDVVRANLLVNNHSVSWGGTFTNGSFTYFARNANITALDEVVLVAYDEDHNELDRQVVVIIGTEGTISPDAFRSGDRDITGTYTGDVVRARLSVNGDVISWGGTFEDGRFRYYVPAGTIGVGDSVVITAFDVNNVELDWQTVSITGTQGTITPNEFPVVNSNSTIAGTYTGDVVQARLTVNGKSVSRGGDFENGTFNYYVPAGVIEVGDDVVLTAFDEDGRELDRQKVMLIAIIGTIDPEIFQVLNSNSTITGTYTGSVARARLIVNGDVVSTGGTFADGNFSYFVRAGTINLGDNVTLTAYSADGQELDSQTVQVIATQGTITPDPFHLAQGNTNITGSYTGDVTQIRLVVNERTVSHGGTFNPNGTFMYFVRGGDIILGDKVLLIALDSTGRELDRKTVSTLNM</sequence>
<evidence type="ECO:0000313" key="3">
    <source>
        <dbReference type="EMBL" id="EUJ24846.1"/>
    </source>
</evidence>
<dbReference type="Pfam" id="PF20622">
    <property type="entry name" value="Big_15"/>
    <property type="match status" value="5"/>
</dbReference>
<dbReference type="InterPro" id="IPR041498">
    <property type="entry name" value="Big_6"/>
</dbReference>
<dbReference type="STRING" id="1265819.PGRAN_03105"/>
<proteinExistence type="predicted"/>
<feature type="domain" description="Bacterial Ig" evidence="2">
    <location>
        <begin position="726"/>
        <end position="808"/>
    </location>
</feature>
<protein>
    <submittedName>
        <fullName evidence="3">Lipoprotein</fullName>
    </submittedName>
</protein>
<comment type="caution">
    <text evidence="3">The sequence shown here is derived from an EMBL/GenBank/DDBJ whole genome shotgun (WGS) entry which is preliminary data.</text>
</comment>
<dbReference type="EMBL" id="AODD01000002">
    <property type="protein sequence ID" value="EUJ24846.1"/>
    <property type="molecule type" value="Genomic_DNA"/>
</dbReference>
<keyword evidence="4" id="KW-1185">Reference proteome</keyword>
<feature type="domain" description="Bacterial Ig" evidence="1">
    <location>
        <begin position="397"/>
        <end position="452"/>
    </location>
</feature>
<dbReference type="Gene3D" id="2.60.40.10">
    <property type="entry name" value="Immunoglobulins"/>
    <property type="match status" value="2"/>
</dbReference>
<keyword evidence="3" id="KW-0449">Lipoprotein</keyword>
<feature type="domain" description="Bacterial Ig" evidence="1">
    <location>
        <begin position="317"/>
        <end position="384"/>
    </location>
</feature>
<dbReference type="AlphaFoldDB" id="W7BP75"/>
<evidence type="ECO:0000313" key="4">
    <source>
        <dbReference type="Proteomes" id="UP000019253"/>
    </source>
</evidence>
<reference evidence="3 4" key="1">
    <citation type="journal article" date="2014" name="Int. J. Syst. Evol. Microbiol.">
        <title>Listeria floridensis sp. nov., Listeria aquatica sp. nov., Listeria cornellensis sp. nov., Listeria riparia sp. nov. and Listeria grandensis sp. nov., from agricultural and natural environments.</title>
        <authorList>
            <person name="den Bakker H.C."/>
            <person name="Warchocki S."/>
            <person name="Wright E.M."/>
            <person name="Allred A.F."/>
            <person name="Ahlstrom C."/>
            <person name="Manuel C.S."/>
            <person name="Stasiewicz M.J."/>
            <person name="Burrell A."/>
            <person name="Roof S."/>
            <person name="Strawn L."/>
            <person name="Fortes E.D."/>
            <person name="Nightingale K.K."/>
            <person name="Kephart D."/>
            <person name="Wiedmann M."/>
        </authorList>
    </citation>
    <scope>NUCLEOTIDE SEQUENCE [LARGE SCALE GENOMIC DNA]</scope>
    <source>
        <strain evidence="4">FSL F6-971</strain>
    </source>
</reference>
<feature type="domain" description="Bacterial Ig" evidence="2">
    <location>
        <begin position="472"/>
        <end position="551"/>
    </location>
</feature>
<accession>W7BP75</accession>
<name>W7BP75_9LIST</name>
<evidence type="ECO:0000259" key="2">
    <source>
        <dbReference type="Pfam" id="PF20622"/>
    </source>
</evidence>
<feature type="domain" description="Bacterial Ig" evidence="2">
    <location>
        <begin position="812"/>
        <end position="893"/>
    </location>
</feature>
<dbReference type="PATRIC" id="fig|1265819.5.peg.618"/>
<gene>
    <name evidence="3" type="ORF">PGRAN_03105</name>
</gene>